<name>A0ABV3AL03_9ACTN</name>
<dbReference type="Proteomes" id="UP001551011">
    <property type="component" value="Unassembled WGS sequence"/>
</dbReference>
<keyword evidence="2" id="KW-1185">Reference proteome</keyword>
<reference evidence="1 2" key="1">
    <citation type="submission" date="2024-06" db="EMBL/GenBank/DDBJ databases">
        <title>The Natural Products Discovery Center: Release of the First 8490 Sequenced Strains for Exploring Actinobacteria Biosynthetic Diversity.</title>
        <authorList>
            <person name="Kalkreuter E."/>
            <person name="Kautsar S.A."/>
            <person name="Yang D."/>
            <person name="Bader C.D."/>
            <person name="Teijaro C.N."/>
            <person name="Fluegel L."/>
            <person name="Davis C.M."/>
            <person name="Simpson J.R."/>
            <person name="Lauterbach L."/>
            <person name="Steele A.D."/>
            <person name="Gui C."/>
            <person name="Meng S."/>
            <person name="Li G."/>
            <person name="Viehrig K."/>
            <person name="Ye F."/>
            <person name="Su P."/>
            <person name="Kiefer A.F."/>
            <person name="Nichols A."/>
            <person name="Cepeda A.J."/>
            <person name="Yan W."/>
            <person name="Fan B."/>
            <person name="Jiang Y."/>
            <person name="Adhikari A."/>
            <person name="Zheng C.-J."/>
            <person name="Schuster L."/>
            <person name="Cowan T.M."/>
            <person name="Smanski M.J."/>
            <person name="Chevrette M.G."/>
            <person name="De Carvalho L.P.S."/>
            <person name="Shen B."/>
        </authorList>
    </citation>
    <scope>NUCLEOTIDE SEQUENCE [LARGE SCALE GENOMIC DNA]</scope>
    <source>
        <strain evidence="1 2">NPDC020594</strain>
    </source>
</reference>
<evidence type="ECO:0008006" key="3">
    <source>
        <dbReference type="Google" id="ProtNLM"/>
    </source>
</evidence>
<organism evidence="1 2">
    <name type="scientific">Streptomyces flaveolus</name>
    <dbReference type="NCBI Taxonomy" id="67297"/>
    <lineage>
        <taxon>Bacteria</taxon>
        <taxon>Bacillati</taxon>
        <taxon>Actinomycetota</taxon>
        <taxon>Actinomycetes</taxon>
        <taxon>Kitasatosporales</taxon>
        <taxon>Streptomycetaceae</taxon>
        <taxon>Streptomyces</taxon>
    </lineage>
</organism>
<evidence type="ECO:0000313" key="2">
    <source>
        <dbReference type="Proteomes" id="UP001551011"/>
    </source>
</evidence>
<evidence type="ECO:0000313" key="1">
    <source>
        <dbReference type="EMBL" id="MEU5712629.1"/>
    </source>
</evidence>
<protein>
    <recommendedName>
        <fullName evidence="3">ATP/GTP-binding protein</fullName>
    </recommendedName>
</protein>
<sequence>MGDFDRIFDPHFAAVDLFTDRGAENRVFTQALARHAARVRNGTAVLGRAARRNVVVFYGIGGIGKTELSKRLERWVLGELPDPGDWGRPPSYEPAVRTVRVDFHGSAAVNAVDIVLRLRAAVADSGNRFPAFDLGLAAWWSFASPGVPLPDLRSGRGSDVRAQITDTLNDILSDAGARLGVGPLTVRTGMRLVDAIRSRRLRDRTLRDCAPLGAVIDQARLNPTPYVAATLAGLLSWDIERLPVAERPLVVAFADAVEYVQSEEQAQERLLNRIVHLSPGILWVVTSRSTLTWASAANGLLPASGPQIWPGLRLDAPDAQQHLIGDLSDTDVDRYLRAASGTAGNPVLGPEVIDRVRRGAHGLPLYLDLSLSIARQAGTASPDETMFGRPLPELVIRLFADLPDQERDVARAAALVPRFDPGLVARASGALDGSARKFCARSLVTRDTHPVFPYRLHDAVRAAIADESLSSGGAWSAADRATCAAALLEVLRERNAEESTDPERRAYLLELSVGLCTAHTLRAPWLLEAITDLPGMGGLADRLPAPSDTTWIGMLCGFLEAWHDRSLRQRIAYLDDFTSRPLPDDIRRMALRWLAFGHRLAGEPETALRILRTLLSETPDSETLRYQVARTLRSLSRYDDLARHLEQHPVNDPTALARLRSDLAYDRGEIAASLAGPRERAARLRAEGRHSAALENEVTLLWRATLLRRTAPGDIDAPMREAERYASWFDLRTALACKALLVAGDATAFPRVAAEATAVVEASAGSPGWREWTAALVHGLRLGDRRLIEATYTAWASMRRHRTPAYIVVDRLCVYAGYPSCRALPQTADGGGRDASEGWHAVIRDLVGEA</sequence>
<comment type="caution">
    <text evidence="1">The sequence shown here is derived from an EMBL/GenBank/DDBJ whole genome shotgun (WGS) entry which is preliminary data.</text>
</comment>
<gene>
    <name evidence="1" type="ORF">AB0H04_38385</name>
</gene>
<dbReference type="RefSeq" id="WP_356196898.1">
    <property type="nucleotide sequence ID" value="NZ_JBEXDP010000092.1"/>
</dbReference>
<accession>A0ABV3AL03</accession>
<proteinExistence type="predicted"/>
<dbReference type="EMBL" id="JBFAEG010000038">
    <property type="protein sequence ID" value="MEU5712629.1"/>
    <property type="molecule type" value="Genomic_DNA"/>
</dbReference>